<keyword evidence="1" id="KW-0472">Membrane</keyword>
<evidence type="ECO:0000256" key="2">
    <source>
        <dbReference type="SAM" id="SignalP"/>
    </source>
</evidence>
<evidence type="ECO:0008006" key="5">
    <source>
        <dbReference type="Google" id="ProtNLM"/>
    </source>
</evidence>
<organism evidence="3 4">
    <name type="scientific">Seriola dumerili</name>
    <name type="common">Greater amberjack</name>
    <name type="synonym">Caranx dumerili</name>
    <dbReference type="NCBI Taxonomy" id="41447"/>
    <lineage>
        <taxon>Eukaryota</taxon>
        <taxon>Metazoa</taxon>
        <taxon>Chordata</taxon>
        <taxon>Craniata</taxon>
        <taxon>Vertebrata</taxon>
        <taxon>Euteleostomi</taxon>
        <taxon>Actinopterygii</taxon>
        <taxon>Neopterygii</taxon>
        <taxon>Teleostei</taxon>
        <taxon>Neoteleostei</taxon>
        <taxon>Acanthomorphata</taxon>
        <taxon>Carangaria</taxon>
        <taxon>Carangiformes</taxon>
        <taxon>Carangidae</taxon>
        <taxon>Seriola</taxon>
    </lineage>
</organism>
<evidence type="ECO:0000313" key="3">
    <source>
        <dbReference type="Ensembl" id="ENSSDUP00000025525.1"/>
    </source>
</evidence>
<keyword evidence="1" id="KW-0812">Transmembrane</keyword>
<protein>
    <recommendedName>
        <fullName evidence="5">Immunoglobulin subtype domain-containing protein</fullName>
    </recommendedName>
</protein>
<keyword evidence="4" id="KW-1185">Reference proteome</keyword>
<dbReference type="Ensembl" id="ENSSDUT00000025992.1">
    <property type="protein sequence ID" value="ENSSDUP00000025525.1"/>
    <property type="gene ID" value="ENSSDUG00000018516.1"/>
</dbReference>
<evidence type="ECO:0000313" key="4">
    <source>
        <dbReference type="Proteomes" id="UP000261420"/>
    </source>
</evidence>
<sequence length="198" mass="22311">MMNLSLITPLILCILSWISVSVSEFQTLRGRPGEEVTMLISNISKFDSVTFWFRQINKTKVRCVSVMIKSDSAADFCDGYNNGNFEMRSNISNLFLKIKQVDLSDSGLYVCGFYTKACYITFLFPEADGVTKLMNVILGVLTGFLVIIIGLVLKFTKPWSLDSKVNDAALSVYSRTMRNGRPASEREVETRVFYCASR</sequence>
<name>A0A3B4V5V9_SERDU</name>
<accession>A0A3B4V5V9</accession>
<reference evidence="3" key="1">
    <citation type="submission" date="2025-08" db="UniProtKB">
        <authorList>
            <consortium name="Ensembl"/>
        </authorList>
    </citation>
    <scope>IDENTIFICATION</scope>
</reference>
<proteinExistence type="predicted"/>
<feature type="transmembrane region" description="Helical" evidence="1">
    <location>
        <begin position="133"/>
        <end position="153"/>
    </location>
</feature>
<dbReference type="AlphaFoldDB" id="A0A3B4V5V9"/>
<dbReference type="Proteomes" id="UP000261420">
    <property type="component" value="Unplaced"/>
</dbReference>
<keyword evidence="1" id="KW-1133">Transmembrane helix</keyword>
<dbReference type="InterPro" id="IPR013783">
    <property type="entry name" value="Ig-like_fold"/>
</dbReference>
<dbReference type="SUPFAM" id="SSF48726">
    <property type="entry name" value="Immunoglobulin"/>
    <property type="match status" value="1"/>
</dbReference>
<dbReference type="InterPro" id="IPR036179">
    <property type="entry name" value="Ig-like_dom_sf"/>
</dbReference>
<dbReference type="OMA" id="ISKYECM"/>
<reference evidence="3" key="2">
    <citation type="submission" date="2025-09" db="UniProtKB">
        <authorList>
            <consortium name="Ensembl"/>
        </authorList>
    </citation>
    <scope>IDENTIFICATION</scope>
</reference>
<feature type="signal peptide" evidence="2">
    <location>
        <begin position="1"/>
        <end position="23"/>
    </location>
</feature>
<evidence type="ECO:0000256" key="1">
    <source>
        <dbReference type="SAM" id="Phobius"/>
    </source>
</evidence>
<keyword evidence="2" id="KW-0732">Signal</keyword>
<dbReference type="GeneTree" id="ENSGT01150000287207"/>
<feature type="chain" id="PRO_5017333486" description="Immunoglobulin subtype domain-containing protein" evidence="2">
    <location>
        <begin position="24"/>
        <end position="198"/>
    </location>
</feature>
<dbReference type="Gene3D" id="2.60.40.10">
    <property type="entry name" value="Immunoglobulins"/>
    <property type="match status" value="1"/>
</dbReference>